<protein>
    <submittedName>
        <fullName evidence="1">Uncharacterized protein</fullName>
    </submittedName>
</protein>
<dbReference type="AlphaFoldDB" id="A0A6A4SDH7"/>
<dbReference type="Proteomes" id="UP000438429">
    <property type="component" value="Unassembled WGS sequence"/>
</dbReference>
<proteinExistence type="predicted"/>
<dbReference type="PROSITE" id="PS51257">
    <property type="entry name" value="PROKAR_LIPOPROTEIN"/>
    <property type="match status" value="1"/>
</dbReference>
<reference evidence="1 2" key="1">
    <citation type="submission" date="2019-06" db="EMBL/GenBank/DDBJ databases">
        <title>Draft genomes of female and male turbot (Scophthalmus maximus).</title>
        <authorList>
            <person name="Xu H."/>
            <person name="Xu X.-W."/>
            <person name="Shao C."/>
            <person name="Chen S."/>
        </authorList>
    </citation>
    <scope>NUCLEOTIDE SEQUENCE [LARGE SCALE GENOMIC DNA]</scope>
    <source>
        <strain evidence="1">Ysfricsl-2016a</strain>
        <tissue evidence="1">Blood</tissue>
    </source>
</reference>
<sequence length="146" mass="16324">MDTFDERLSGLCAAITSCGASPLQFPFGPRLGPQSGGLGAWNPRRTKNCRQLEESDITSADFTRNHKPKDLFPVVGFTLVLSRQTGEVLALTDFDRRAKRPSWLQFISCVLCFSFPISLWWRQPSADLTTTPDYGFVIRAPLLLDV</sequence>
<dbReference type="EMBL" id="VEVO01000016">
    <property type="protein sequence ID" value="KAF0029840.1"/>
    <property type="molecule type" value="Genomic_DNA"/>
</dbReference>
<evidence type="ECO:0000313" key="2">
    <source>
        <dbReference type="Proteomes" id="UP000438429"/>
    </source>
</evidence>
<accession>A0A6A4SDH7</accession>
<organism evidence="1 2">
    <name type="scientific">Scophthalmus maximus</name>
    <name type="common">Turbot</name>
    <name type="synonym">Psetta maxima</name>
    <dbReference type="NCBI Taxonomy" id="52904"/>
    <lineage>
        <taxon>Eukaryota</taxon>
        <taxon>Metazoa</taxon>
        <taxon>Chordata</taxon>
        <taxon>Craniata</taxon>
        <taxon>Vertebrata</taxon>
        <taxon>Euteleostomi</taxon>
        <taxon>Actinopterygii</taxon>
        <taxon>Neopterygii</taxon>
        <taxon>Teleostei</taxon>
        <taxon>Neoteleostei</taxon>
        <taxon>Acanthomorphata</taxon>
        <taxon>Carangaria</taxon>
        <taxon>Pleuronectiformes</taxon>
        <taxon>Pleuronectoidei</taxon>
        <taxon>Scophthalmidae</taxon>
        <taxon>Scophthalmus</taxon>
    </lineage>
</organism>
<name>A0A6A4SDH7_SCOMX</name>
<comment type="caution">
    <text evidence="1">The sequence shown here is derived from an EMBL/GenBank/DDBJ whole genome shotgun (WGS) entry which is preliminary data.</text>
</comment>
<gene>
    <name evidence="1" type="ORF">F2P81_018945</name>
</gene>
<evidence type="ECO:0000313" key="1">
    <source>
        <dbReference type="EMBL" id="KAF0029840.1"/>
    </source>
</evidence>